<dbReference type="PANTHER" id="PTHR45080:SF8">
    <property type="entry name" value="IG-LIKE DOMAIN-CONTAINING PROTEIN"/>
    <property type="match status" value="1"/>
</dbReference>
<dbReference type="Pfam" id="PF13385">
    <property type="entry name" value="Laminin_G_3"/>
    <property type="match status" value="1"/>
</dbReference>
<proteinExistence type="predicted"/>
<reference evidence="6 7" key="1">
    <citation type="journal article" date="2016" name="Nat. Commun.">
        <title>Thousands of microbial genomes shed light on interconnected biogeochemical processes in an aquifer system.</title>
        <authorList>
            <person name="Anantharaman K."/>
            <person name="Brown C.T."/>
            <person name="Hug L.A."/>
            <person name="Sharon I."/>
            <person name="Castelle C.J."/>
            <person name="Probst A.J."/>
            <person name="Thomas B.C."/>
            <person name="Singh A."/>
            <person name="Wilkins M.J."/>
            <person name="Karaoz U."/>
            <person name="Brodie E.L."/>
            <person name="Williams K.H."/>
            <person name="Hubbard S.S."/>
            <person name="Banfield J.F."/>
        </authorList>
    </citation>
    <scope>NUCLEOTIDE SEQUENCE [LARGE SCALE GENOMIC DNA]</scope>
</reference>
<dbReference type="Gene3D" id="2.60.40.10">
    <property type="entry name" value="Immunoglobulins"/>
    <property type="match status" value="6"/>
</dbReference>
<dbReference type="InterPro" id="IPR012334">
    <property type="entry name" value="Pectin_lyas_fold"/>
</dbReference>
<evidence type="ECO:0000313" key="6">
    <source>
        <dbReference type="EMBL" id="OGW98711.1"/>
    </source>
</evidence>
<dbReference type="InterPro" id="IPR022409">
    <property type="entry name" value="PKD/Chitinase_dom"/>
</dbReference>
<evidence type="ECO:0000313" key="7">
    <source>
        <dbReference type="Proteomes" id="UP000178187"/>
    </source>
</evidence>
<dbReference type="InterPro" id="IPR036179">
    <property type="entry name" value="Ig-like_dom_sf"/>
</dbReference>
<dbReference type="GO" id="GO:0005886">
    <property type="term" value="C:plasma membrane"/>
    <property type="evidence" value="ECO:0007669"/>
    <property type="project" value="TreeGrafter"/>
</dbReference>
<dbReference type="InterPro" id="IPR035986">
    <property type="entry name" value="PKD_dom_sf"/>
</dbReference>
<keyword evidence="3" id="KW-0812">Transmembrane</keyword>
<dbReference type="PROSITE" id="PS50093">
    <property type="entry name" value="PKD"/>
    <property type="match status" value="1"/>
</dbReference>
<feature type="domain" description="Ig-like" evidence="5">
    <location>
        <begin position="813"/>
        <end position="896"/>
    </location>
</feature>
<dbReference type="InterPro" id="IPR050958">
    <property type="entry name" value="Cell_Adh-Cytoskel_Orgn"/>
</dbReference>
<dbReference type="CDD" id="cd00146">
    <property type="entry name" value="PKD"/>
    <property type="match status" value="1"/>
</dbReference>
<dbReference type="SUPFAM" id="SSF48726">
    <property type="entry name" value="Immunoglobulin"/>
    <property type="match status" value="3"/>
</dbReference>
<dbReference type="Pfam" id="PF13927">
    <property type="entry name" value="Ig_3"/>
    <property type="match status" value="3"/>
</dbReference>
<dbReference type="Pfam" id="PF17963">
    <property type="entry name" value="Big_9"/>
    <property type="match status" value="1"/>
</dbReference>
<dbReference type="GO" id="GO:0007156">
    <property type="term" value="P:homophilic cell adhesion via plasma membrane adhesion molecules"/>
    <property type="evidence" value="ECO:0007669"/>
    <property type="project" value="TreeGrafter"/>
</dbReference>
<dbReference type="InterPro" id="IPR007110">
    <property type="entry name" value="Ig-like_dom"/>
</dbReference>
<dbReference type="SUPFAM" id="SSF51126">
    <property type="entry name" value="Pectin lyase-like"/>
    <property type="match status" value="1"/>
</dbReference>
<keyword evidence="3" id="KW-0472">Membrane</keyword>
<feature type="domain" description="Ig-like" evidence="5">
    <location>
        <begin position="1713"/>
        <end position="1792"/>
    </location>
</feature>
<dbReference type="InterPro" id="IPR013783">
    <property type="entry name" value="Ig-like_fold"/>
</dbReference>
<dbReference type="InterPro" id="IPR003599">
    <property type="entry name" value="Ig_sub"/>
</dbReference>
<dbReference type="PROSITE" id="PS50835">
    <property type="entry name" value="IG_LIKE"/>
    <property type="match status" value="3"/>
</dbReference>
<dbReference type="InterPro" id="IPR000601">
    <property type="entry name" value="PKD_dom"/>
</dbReference>
<dbReference type="Pfam" id="PF18911">
    <property type="entry name" value="PKD_4"/>
    <property type="match status" value="1"/>
</dbReference>
<gene>
    <name evidence="6" type="ORF">A3G33_05410</name>
</gene>
<keyword evidence="3" id="KW-1133">Transmembrane helix</keyword>
<dbReference type="Proteomes" id="UP000178187">
    <property type="component" value="Unassembled WGS sequence"/>
</dbReference>
<dbReference type="CDD" id="cd00096">
    <property type="entry name" value="Ig"/>
    <property type="match status" value="1"/>
</dbReference>
<dbReference type="SUPFAM" id="SSF49899">
    <property type="entry name" value="Concanavalin A-like lectins/glucanases"/>
    <property type="match status" value="1"/>
</dbReference>
<evidence type="ECO:0000256" key="3">
    <source>
        <dbReference type="SAM" id="Phobius"/>
    </source>
</evidence>
<evidence type="ECO:0000256" key="1">
    <source>
        <dbReference type="ARBA" id="ARBA00022729"/>
    </source>
</evidence>
<protein>
    <submittedName>
        <fullName evidence="6">Uncharacterized protein</fullName>
    </submittedName>
</protein>
<organism evidence="6 7">
    <name type="scientific">Candidatus Danuiimicrobium aquiferis</name>
    <dbReference type="NCBI Taxonomy" id="1801832"/>
    <lineage>
        <taxon>Bacteria</taxon>
        <taxon>Pseudomonadati</taxon>
        <taxon>Candidatus Omnitrophota</taxon>
        <taxon>Candidatus Danuiimicrobium</taxon>
    </lineage>
</organism>
<evidence type="ECO:0000259" key="5">
    <source>
        <dbReference type="PROSITE" id="PS50835"/>
    </source>
</evidence>
<dbReference type="SUPFAM" id="SSF49299">
    <property type="entry name" value="PKD domain"/>
    <property type="match status" value="3"/>
</dbReference>
<dbReference type="SMART" id="SM00089">
    <property type="entry name" value="PKD"/>
    <property type="match status" value="3"/>
</dbReference>
<dbReference type="EMBL" id="MHFR01000031">
    <property type="protein sequence ID" value="OGW98711.1"/>
    <property type="molecule type" value="Genomic_DNA"/>
</dbReference>
<feature type="domain" description="PKD" evidence="4">
    <location>
        <begin position="1807"/>
        <end position="1890"/>
    </location>
</feature>
<dbReference type="InterPro" id="IPR013320">
    <property type="entry name" value="ConA-like_dom_sf"/>
</dbReference>
<feature type="transmembrane region" description="Helical" evidence="3">
    <location>
        <begin position="67"/>
        <end position="83"/>
    </location>
</feature>
<evidence type="ECO:0000256" key="2">
    <source>
        <dbReference type="ARBA" id="ARBA00023157"/>
    </source>
</evidence>
<dbReference type="Gene3D" id="2.160.20.10">
    <property type="entry name" value="Single-stranded right-handed beta-helix, Pectin lyase-like"/>
    <property type="match status" value="1"/>
</dbReference>
<keyword evidence="1" id="KW-0732">Signal</keyword>
<keyword evidence="2" id="KW-1015">Disulfide bond</keyword>
<dbReference type="Pfam" id="PF22352">
    <property type="entry name" value="K319L-like_PKD"/>
    <property type="match status" value="2"/>
</dbReference>
<sequence>MWTNNKDSKPRMQRVEIENSRTAGFLTFLSRIPVLVFWADAFGQCIRKTGKKTMSNYYRHNKNFTKYIYYIMISPLLLLYRLIKNKVMRHDLMPKSSFEISKSSEARSWGEHSLQCPRPHFSPFFVSLKRALCILLSFNLAVIYMMPIMPIISIPEAYAAAEVCSNGSDDDSDGTIDMEDTDCYTAGKIYYVSSAGNNGWNGRAPLWDGTNGPKQTLSAANTIANSLTPGDKLLFKRGDVWTMGTDSSYGLAIESAHGTQSNPAVIGAYGSGDQPEFRLSVTSAIINIRGTYDSNTATQWLRIGDLHISTPYAIDDIAPARPTGINIIETYRPANPHHIIISGVMVEKTGGGVSFYEENIILENSVIRNNKYNACTIVPTGGLSCAGHTQGLWGDSDANGLIVRNSDFYGNGHSMYDHNIYSHAPNSLIENNQLHDAGSCYIAHGTVDNITIRGNKIYNCGNGVAFNQGYYLSVGAERMSNITIENNAFYNAGGLYSGEEVMLGSCVDCTVKNNIFFNGSSGVYLGLNGPDAVWNGDYPNQNVLIANNTFNSGRIGLDTRGGTVMSTFYSKNNIFYSSIGSTIDANKNFTGNPSFLNSSNPLGSDGILGTDDDGFMLSSGSPAIDGGLTLIEVDTDIRGVLRPQGDFYDIGAYEHGDSTLAVCGDNLRQGSEVCDGTALGGQTCQSQGFTSGTLICNLTCDGFDTSTCIIQNQPPTINAGPDEVITLPINSVNLSGTVTDDGLPNPPAQVTVTWSKQSGPGTVTFSNQNQASTTATFSAAGTYLLRLSATDSELSSYDDVVVTVNSALVPQAPAITTPPISQTVNVGSSTTFNVVASGTAPLAYQWRKGSVDISGAINSSYTIANVQLSDAGNYDVVVSNGILPNATSNPATLTVTDNPQPQGLVLEMNFDQDPANGVSDSSGYGNNGTCSGSACPTRIQDKYEIANQAYAFDGVDDAISVNNSESLRIPNTITVSAWVKPAGSGWRTILSKGNSQDLYFVVSGFAGNTVGIQLSGVTSGVWYSNVAVPNAWTHIAFTYNGSEIIIYRDGQAIARKVYAGLMSINTAPLYIGKNASSQESFTGGIDKVKIFKGALSASAIQGLYNETPPVVVYTISASAGENGTITPSGSVSVKEGDGQPFAIQANSGYHIQDVLVDGASVGSVSNYTINNVTANHTISTSFAKDNTAPVANAQSVTTNEGTSKAITLTSNDVDGDPLTYAIVGQPIHGALSGTAPNVTYTPAANYTGADSFAFKVNDGKVDSSAATVSVTVTAVNDAPVVNAGADQTITLPINSVVLSGTATDDGLPNPPAAMTYTWSKQSGSGTVTFSNSDSLNPIVTFPVGDTYILRLTASDGALSGYDDVMIEVDDSEPPAGCALSSASWQNSDFASQTGTFTAEFDATPAAANIDLVIGLTKQTELGNSYNSYAALVVFGNTGVIEARNGHGYSAITPLSYTAGTAYHFRININPFAHTYSVWVTPAGGSEIQIAADYGFRTESGTGNPLPVSTLSSFDTWGMTDSTGSGGSSVCNFTVSGAPIATYTITASAGANGTITPSGSVSVKEGDDQPFAIQANATYHIADVLVDGVSQGAISTYTFNNVTANHTISANFAADPFLAPVINTQPVGGSVNEESNFDLTVSATGTGTLSYQWKKDGTNIVGATAAKYTITAAKSTDTGSYSVVVTNTVSGRTATSVTSTAAVVTIVLNPSPAPVINTQPIGGSVNEGSNYDLTVSATGSGTLSYQWKKDGTDISGATAANYPIASLKLSDAGSYAVVVTNTETGRTATSVISSAATLIVNPKPNIPPMAVLKATPNSGMVPISVTIDGSMSYDSDGSIMKYDFDFGDGQVSLNTTAIQVHVYETAGTFTATLTVTDNKSETSKASATVTVNPVVPPVFGISKFRLIDADKDVVVAAYDPLADGAKINKAIYPGLLNIEAITNPATVGSVKFELLSRTGLTTITRNTYPYTRWSYSKGNYSGSNLLGEYQLTATPYSGVNGTGEAGVPLTIRFAVEYENPRIEKFKLIDATLDQPASGYDPLVDGAILSLTSIPSYVNIEAITNPTRVGSVKLVLTKPSGIVMTVKRDLPLYTVWSRTGTDYKGVKLGKGKYVLSVTPYSQSSYQGVVGETKTIRFEVV</sequence>
<feature type="domain" description="Ig-like" evidence="5">
    <location>
        <begin position="1619"/>
        <end position="1698"/>
    </location>
</feature>
<dbReference type="InterPro" id="IPR059226">
    <property type="entry name" value="Choice_anch_Q_dom"/>
</dbReference>
<dbReference type="Gene3D" id="2.60.120.200">
    <property type="match status" value="1"/>
</dbReference>
<dbReference type="SMART" id="SM00409">
    <property type="entry name" value="IG"/>
    <property type="match status" value="3"/>
</dbReference>
<dbReference type="NCBIfam" id="NF041518">
    <property type="entry name" value="choice_anch_Q"/>
    <property type="match status" value="1"/>
</dbReference>
<dbReference type="SMART" id="SM00560">
    <property type="entry name" value="LamGL"/>
    <property type="match status" value="1"/>
</dbReference>
<dbReference type="InterPro" id="IPR011050">
    <property type="entry name" value="Pectin_lyase_fold/virulence"/>
</dbReference>
<accession>A0A1G1L0N9</accession>
<name>A0A1G1L0N9_9BACT</name>
<dbReference type="Gene3D" id="2.60.40.3440">
    <property type="match status" value="1"/>
</dbReference>
<dbReference type="SMART" id="SM00710">
    <property type="entry name" value="PbH1"/>
    <property type="match status" value="9"/>
</dbReference>
<dbReference type="InterPro" id="IPR006558">
    <property type="entry name" value="LamG-like"/>
</dbReference>
<comment type="caution">
    <text evidence="6">The sequence shown here is derived from an EMBL/GenBank/DDBJ whole genome shotgun (WGS) entry which is preliminary data.</text>
</comment>
<feature type="transmembrane region" description="Helical" evidence="3">
    <location>
        <begin position="131"/>
        <end position="152"/>
    </location>
</feature>
<evidence type="ECO:0000259" key="4">
    <source>
        <dbReference type="PROSITE" id="PS50093"/>
    </source>
</evidence>
<dbReference type="InterPro" id="IPR006626">
    <property type="entry name" value="PbH1"/>
</dbReference>
<dbReference type="PANTHER" id="PTHR45080">
    <property type="entry name" value="CONTACTIN 5"/>
    <property type="match status" value="1"/>
</dbReference>